<feature type="active site" evidence="3">
    <location>
        <position position="258"/>
    </location>
</feature>
<feature type="domain" description="Aldehyde dehydrogenase" evidence="5">
    <location>
        <begin position="23"/>
        <end position="481"/>
    </location>
</feature>
<evidence type="ECO:0000256" key="2">
    <source>
        <dbReference type="ARBA" id="ARBA00023002"/>
    </source>
</evidence>
<protein>
    <submittedName>
        <fullName evidence="6">NAD-dependent succinate-semialdehyde dehydrogenase</fullName>
    </submittedName>
</protein>
<accession>A0A5N0VDU7</accession>
<sequence length="485" mass="51254">MDQERAAIAAAPKQLLIGGKWGDASGGGTFGVHDPSTGEVLCQVADGTPEDGARALDVAVATQKSWGKVPARQRSEMLRRAFELMHERADELALVMTLEAGKPVGEAKAEIALAADFVRHFAEEAVRIRGNYQESPAGGARIIVTRQPVGPAILIAPWNFPLSMGARKIAPALAAGCTTVVKPAPETPLTMLLLAGIFTEAGIPDGVVNVVPTNSPAEVFEPLITSGKARKLSFTGSTQVGVHLAELAAKRMLKVSMELGGNAPFIVFEDADIENALDGLMMTKMRNGGETCTAANRVYVQRSIMDTFAGKLADRMTGFVQGRGVDEGVDLGPLITEKQRGTVETLVADAVANGAELVMGGARPDRPGYFYQPTVLKDVPKAARITREEIFGPVAPLIPFDSEGEVIAAANDTDYGLVAYIFTENHRRALRVSEAMETGMVGLNQGSVSNVAAPFGGVKMSGLGREGGPEGIDEFLETKFVAVQL</sequence>
<dbReference type="GO" id="GO:0004777">
    <property type="term" value="F:succinate-semialdehyde dehydrogenase (NAD+) activity"/>
    <property type="evidence" value="ECO:0007669"/>
    <property type="project" value="TreeGrafter"/>
</dbReference>
<dbReference type="CDD" id="cd07103">
    <property type="entry name" value="ALDH_F5_SSADH_GabD"/>
    <property type="match status" value="1"/>
</dbReference>
<evidence type="ECO:0000313" key="6">
    <source>
        <dbReference type="EMBL" id="KAA9164519.1"/>
    </source>
</evidence>
<dbReference type="FunFam" id="3.40.605.10:FF:000007">
    <property type="entry name" value="NAD/NADP-dependent betaine aldehyde dehydrogenase"/>
    <property type="match status" value="1"/>
</dbReference>
<dbReference type="InterPro" id="IPR016161">
    <property type="entry name" value="Ald_DH/histidinol_DH"/>
</dbReference>
<evidence type="ECO:0000256" key="4">
    <source>
        <dbReference type="RuleBase" id="RU003345"/>
    </source>
</evidence>
<dbReference type="FunFam" id="3.40.309.10:FF:000004">
    <property type="entry name" value="Succinate-semialdehyde dehydrogenase I"/>
    <property type="match status" value="1"/>
</dbReference>
<dbReference type="Proteomes" id="UP000319769">
    <property type="component" value="Unassembled WGS sequence"/>
</dbReference>
<dbReference type="Gene3D" id="3.40.309.10">
    <property type="entry name" value="Aldehyde Dehydrogenase, Chain A, domain 2"/>
    <property type="match status" value="1"/>
</dbReference>
<evidence type="ECO:0000259" key="5">
    <source>
        <dbReference type="Pfam" id="PF00171"/>
    </source>
</evidence>
<dbReference type="InterPro" id="IPR016162">
    <property type="entry name" value="Ald_DH_N"/>
</dbReference>
<keyword evidence="2 4" id="KW-0560">Oxidoreductase</keyword>
<dbReference type="InterPro" id="IPR015590">
    <property type="entry name" value="Aldehyde_DH_dom"/>
</dbReference>
<dbReference type="FunFam" id="3.40.605.10:FF:000026">
    <property type="entry name" value="Aldehyde dehydrogenase, putative"/>
    <property type="match status" value="1"/>
</dbReference>
<dbReference type="EMBL" id="VMNW02000007">
    <property type="protein sequence ID" value="KAA9164519.1"/>
    <property type="molecule type" value="Genomic_DNA"/>
</dbReference>
<dbReference type="OrthoDB" id="6882680at2"/>
<dbReference type="InterPro" id="IPR050740">
    <property type="entry name" value="Aldehyde_DH_Superfamily"/>
</dbReference>
<evidence type="ECO:0000313" key="7">
    <source>
        <dbReference type="Proteomes" id="UP000319769"/>
    </source>
</evidence>
<dbReference type="InterPro" id="IPR029510">
    <property type="entry name" value="Ald_DH_CS_GLU"/>
</dbReference>
<dbReference type="SUPFAM" id="SSF53720">
    <property type="entry name" value="ALDH-like"/>
    <property type="match status" value="1"/>
</dbReference>
<evidence type="ECO:0000256" key="3">
    <source>
        <dbReference type="PROSITE-ProRule" id="PRU10007"/>
    </source>
</evidence>
<dbReference type="PROSITE" id="PS00687">
    <property type="entry name" value="ALDEHYDE_DEHYDR_GLU"/>
    <property type="match status" value="1"/>
</dbReference>
<dbReference type="GO" id="GO:0009450">
    <property type="term" value="P:gamma-aminobutyric acid catabolic process"/>
    <property type="evidence" value="ECO:0007669"/>
    <property type="project" value="TreeGrafter"/>
</dbReference>
<comment type="similarity">
    <text evidence="1 4">Belongs to the aldehyde dehydrogenase family.</text>
</comment>
<proteinExistence type="inferred from homology"/>
<organism evidence="6 7">
    <name type="scientific">Amycolatopsis acidicola</name>
    <dbReference type="NCBI Taxonomy" id="2596893"/>
    <lineage>
        <taxon>Bacteria</taxon>
        <taxon>Bacillati</taxon>
        <taxon>Actinomycetota</taxon>
        <taxon>Actinomycetes</taxon>
        <taxon>Pseudonocardiales</taxon>
        <taxon>Pseudonocardiaceae</taxon>
        <taxon>Amycolatopsis</taxon>
    </lineage>
</organism>
<dbReference type="AlphaFoldDB" id="A0A5N0VDU7"/>
<dbReference type="PANTHER" id="PTHR43353">
    <property type="entry name" value="SUCCINATE-SEMIALDEHYDE DEHYDROGENASE, MITOCHONDRIAL"/>
    <property type="match status" value="1"/>
</dbReference>
<dbReference type="Gene3D" id="3.40.605.10">
    <property type="entry name" value="Aldehyde Dehydrogenase, Chain A, domain 1"/>
    <property type="match status" value="1"/>
</dbReference>
<evidence type="ECO:0000256" key="1">
    <source>
        <dbReference type="ARBA" id="ARBA00009986"/>
    </source>
</evidence>
<dbReference type="Pfam" id="PF00171">
    <property type="entry name" value="Aldedh"/>
    <property type="match status" value="1"/>
</dbReference>
<comment type="caution">
    <text evidence="6">The sequence shown here is derived from an EMBL/GenBank/DDBJ whole genome shotgun (WGS) entry which is preliminary data.</text>
</comment>
<dbReference type="PANTHER" id="PTHR43353:SF5">
    <property type="entry name" value="SUCCINATE-SEMIALDEHYDE DEHYDROGENASE, MITOCHONDRIAL"/>
    <property type="match status" value="1"/>
</dbReference>
<reference evidence="6" key="1">
    <citation type="submission" date="2019-09" db="EMBL/GenBank/DDBJ databases">
        <authorList>
            <person name="Teo W.F.A."/>
            <person name="Duangmal K."/>
        </authorList>
    </citation>
    <scope>NUCLEOTIDE SEQUENCE [LARGE SCALE GENOMIC DNA]</scope>
    <source>
        <strain evidence="6">K81G1</strain>
    </source>
</reference>
<keyword evidence="7" id="KW-1185">Reference proteome</keyword>
<name>A0A5N0VDU7_9PSEU</name>
<dbReference type="InterPro" id="IPR016163">
    <property type="entry name" value="Ald_DH_C"/>
</dbReference>
<gene>
    <name evidence="6" type="ORF">FPZ12_007485</name>
</gene>